<feature type="domain" description="Thiamine pyrophosphate enzyme TPP-binding" evidence="4">
    <location>
        <begin position="1"/>
        <end position="118"/>
    </location>
</feature>
<dbReference type="Proteomes" id="UP000054709">
    <property type="component" value="Unassembled WGS sequence"/>
</dbReference>
<dbReference type="GO" id="GO:0009099">
    <property type="term" value="P:L-valine biosynthetic process"/>
    <property type="evidence" value="ECO:0007669"/>
    <property type="project" value="TreeGrafter"/>
</dbReference>
<dbReference type="AlphaFoldDB" id="A0A0W1AZT4"/>
<keyword evidence="3" id="KW-0786">Thiamine pyrophosphate</keyword>
<dbReference type="InterPro" id="IPR000399">
    <property type="entry name" value="TPP-bd_CS"/>
</dbReference>
<comment type="caution">
    <text evidence="5">The sequence shown here is derived from an EMBL/GenBank/DDBJ whole genome shotgun (WGS) entry which is preliminary data.</text>
</comment>
<reference evidence="5 6" key="1">
    <citation type="journal article" date="2015" name="Int. Biodeterior. Biodegradation">
        <title>Physiological and genetic screening methods for the isolation of methyl tert-butyl ether-degrading bacteria for bioremediation purposes.</title>
        <authorList>
            <person name="Guisado I.M."/>
            <person name="Purswani J."/>
            <person name="Gonzalez Lopez J."/>
            <person name="Pozo C."/>
        </authorList>
    </citation>
    <scope>NUCLEOTIDE SEQUENCE [LARGE SCALE GENOMIC DNA]</scope>
    <source>
        <strain evidence="5 6">SH7</strain>
    </source>
</reference>
<organism evidence="5 6">
    <name type="scientific">Paenibacillus etheri</name>
    <dbReference type="NCBI Taxonomy" id="1306852"/>
    <lineage>
        <taxon>Bacteria</taxon>
        <taxon>Bacillati</taxon>
        <taxon>Bacillota</taxon>
        <taxon>Bacilli</taxon>
        <taxon>Bacillales</taxon>
        <taxon>Paenibacillaceae</taxon>
        <taxon>Paenibacillus</taxon>
    </lineage>
</organism>
<comment type="cofactor">
    <cofactor evidence="1">
        <name>thiamine diphosphate</name>
        <dbReference type="ChEBI" id="CHEBI:58937"/>
    </cofactor>
</comment>
<dbReference type="InterPro" id="IPR029061">
    <property type="entry name" value="THDP-binding"/>
</dbReference>
<dbReference type="GO" id="GO:0003984">
    <property type="term" value="F:acetolactate synthase activity"/>
    <property type="evidence" value="ECO:0007669"/>
    <property type="project" value="TreeGrafter"/>
</dbReference>
<evidence type="ECO:0000313" key="6">
    <source>
        <dbReference type="Proteomes" id="UP000054709"/>
    </source>
</evidence>
<name>A0A0W1AZT4_9BACL</name>
<evidence type="ECO:0000313" key="5">
    <source>
        <dbReference type="EMBL" id="KTD86876.1"/>
    </source>
</evidence>
<dbReference type="SUPFAM" id="SSF52518">
    <property type="entry name" value="Thiamin diphosphate-binding fold (THDP-binding)"/>
    <property type="match status" value="1"/>
</dbReference>
<dbReference type="GO" id="GO:0009097">
    <property type="term" value="P:isoleucine biosynthetic process"/>
    <property type="evidence" value="ECO:0007669"/>
    <property type="project" value="TreeGrafter"/>
</dbReference>
<dbReference type="GO" id="GO:0050660">
    <property type="term" value="F:flavin adenine dinucleotide binding"/>
    <property type="evidence" value="ECO:0007669"/>
    <property type="project" value="TreeGrafter"/>
</dbReference>
<dbReference type="InterPro" id="IPR045229">
    <property type="entry name" value="TPP_enz"/>
</dbReference>
<evidence type="ECO:0000256" key="3">
    <source>
        <dbReference type="ARBA" id="ARBA00023052"/>
    </source>
</evidence>
<accession>A0A0W1AZT4</accession>
<dbReference type="PANTHER" id="PTHR18968:SF13">
    <property type="entry name" value="ACETOLACTATE SYNTHASE CATALYTIC SUBUNIT, MITOCHONDRIAL"/>
    <property type="match status" value="1"/>
</dbReference>
<dbReference type="PROSITE" id="PS00187">
    <property type="entry name" value="TPP_ENZYMES"/>
    <property type="match status" value="1"/>
</dbReference>
<keyword evidence="6" id="KW-1185">Reference proteome</keyword>
<dbReference type="PANTHER" id="PTHR18968">
    <property type="entry name" value="THIAMINE PYROPHOSPHATE ENZYMES"/>
    <property type="match status" value="1"/>
</dbReference>
<proteinExistence type="inferred from homology"/>
<sequence>MGYGFPAAIGAAVAFPERQIVCISGDGSFQMNMQEIMTAVDLQLNVKVFILKNGYLGMVRQWQELFLNKRYSAVQISSPDFAALAKSFGAQGYRANTKDEATAVIKRALNTEGPAIMEFDIVEETNVYPIVPPGASNDESIEGSPIIN</sequence>
<comment type="similarity">
    <text evidence="2">Belongs to the TPP enzyme family.</text>
</comment>
<dbReference type="GO" id="GO:0005948">
    <property type="term" value="C:acetolactate synthase complex"/>
    <property type="evidence" value="ECO:0007669"/>
    <property type="project" value="TreeGrafter"/>
</dbReference>
<dbReference type="GO" id="GO:0030976">
    <property type="term" value="F:thiamine pyrophosphate binding"/>
    <property type="evidence" value="ECO:0007669"/>
    <property type="project" value="InterPro"/>
</dbReference>
<dbReference type="GO" id="GO:0000287">
    <property type="term" value="F:magnesium ion binding"/>
    <property type="evidence" value="ECO:0007669"/>
    <property type="project" value="InterPro"/>
</dbReference>
<dbReference type="EMBL" id="LCZJ02000019">
    <property type="protein sequence ID" value="KTD86876.1"/>
    <property type="molecule type" value="Genomic_DNA"/>
</dbReference>
<dbReference type="InterPro" id="IPR011766">
    <property type="entry name" value="TPP_enzyme_TPP-bd"/>
</dbReference>
<evidence type="ECO:0000256" key="1">
    <source>
        <dbReference type="ARBA" id="ARBA00001964"/>
    </source>
</evidence>
<dbReference type="Pfam" id="PF02775">
    <property type="entry name" value="TPP_enzyme_C"/>
    <property type="match status" value="1"/>
</dbReference>
<dbReference type="Gene3D" id="3.40.50.970">
    <property type="match status" value="1"/>
</dbReference>
<protein>
    <recommendedName>
        <fullName evidence="4">Thiamine pyrophosphate enzyme TPP-binding domain-containing protein</fullName>
    </recommendedName>
</protein>
<evidence type="ECO:0000259" key="4">
    <source>
        <dbReference type="Pfam" id="PF02775"/>
    </source>
</evidence>
<gene>
    <name evidence="5" type="ORF">UQ64_15735</name>
</gene>
<evidence type="ECO:0000256" key="2">
    <source>
        <dbReference type="ARBA" id="ARBA00007812"/>
    </source>
</evidence>